<name>A0A371RKF7_9PROT</name>
<dbReference type="RefSeq" id="WP_116392563.1">
    <property type="nucleotide sequence ID" value="NZ_QUQO01000001.1"/>
</dbReference>
<dbReference type="AlphaFoldDB" id="A0A371RKF7"/>
<sequence>MTLPAAWALQVGLRSHLGASAALATHLGSPPRIYDRVPEDAIFPLLTIGESRIRPLDGRDQAMEHDIRLNAWSRWGGHKELREIADAVHDALHDADFTVDGFDVISTRFVFADMFRQPESDTYQAVMRYRIVTDRTAE</sequence>
<organism evidence="1 2">
    <name type="scientific">Parvularcula marina</name>
    <dbReference type="NCBI Taxonomy" id="2292771"/>
    <lineage>
        <taxon>Bacteria</taxon>
        <taxon>Pseudomonadati</taxon>
        <taxon>Pseudomonadota</taxon>
        <taxon>Alphaproteobacteria</taxon>
        <taxon>Parvularculales</taxon>
        <taxon>Parvularculaceae</taxon>
        <taxon>Parvularcula</taxon>
    </lineage>
</organism>
<protein>
    <submittedName>
        <fullName evidence="1">DUF3168 domain-containing protein</fullName>
    </submittedName>
</protein>
<dbReference type="Gene3D" id="3.30.2000.30">
    <property type="match status" value="1"/>
</dbReference>
<dbReference type="Proteomes" id="UP000264589">
    <property type="component" value="Unassembled WGS sequence"/>
</dbReference>
<dbReference type="Pfam" id="PF11367">
    <property type="entry name" value="Tail_completion_gp17"/>
    <property type="match status" value="1"/>
</dbReference>
<reference evidence="1 2" key="1">
    <citation type="submission" date="2018-08" db="EMBL/GenBank/DDBJ databases">
        <title>Parvularcula sp. SM1705, isolated from surface water of the South Sea China.</title>
        <authorList>
            <person name="Sun L."/>
        </authorList>
    </citation>
    <scope>NUCLEOTIDE SEQUENCE [LARGE SCALE GENOMIC DNA]</scope>
    <source>
        <strain evidence="1 2">SM1705</strain>
    </source>
</reference>
<evidence type="ECO:0000313" key="2">
    <source>
        <dbReference type="Proteomes" id="UP000264589"/>
    </source>
</evidence>
<comment type="caution">
    <text evidence="1">The sequence shown here is derived from an EMBL/GenBank/DDBJ whole genome shotgun (WGS) entry which is preliminary data.</text>
</comment>
<dbReference type="InterPro" id="IPR021508">
    <property type="entry name" value="Gp17-like"/>
</dbReference>
<evidence type="ECO:0000313" key="1">
    <source>
        <dbReference type="EMBL" id="RFB05931.1"/>
    </source>
</evidence>
<dbReference type="EMBL" id="QUQO01000001">
    <property type="protein sequence ID" value="RFB05931.1"/>
    <property type="molecule type" value="Genomic_DNA"/>
</dbReference>
<dbReference type="InParanoid" id="A0A371RKF7"/>
<dbReference type="OrthoDB" id="7630456at2"/>
<proteinExistence type="predicted"/>
<keyword evidence="2" id="KW-1185">Reference proteome</keyword>
<gene>
    <name evidence="1" type="ORF">DX908_12040</name>
</gene>
<dbReference type="InterPro" id="IPR053745">
    <property type="entry name" value="Viral_Tail_Comp_sf"/>
</dbReference>
<accession>A0A371RKF7</accession>